<protein>
    <submittedName>
        <fullName evidence="3">Uncharacterized protein</fullName>
    </submittedName>
</protein>
<comment type="caution">
    <text evidence="3">The sequence shown here is derived from an EMBL/GenBank/DDBJ whole genome shotgun (WGS) entry which is preliminary data.</text>
</comment>
<evidence type="ECO:0000256" key="1">
    <source>
        <dbReference type="SAM" id="Phobius"/>
    </source>
</evidence>
<feature type="signal peptide" evidence="2">
    <location>
        <begin position="1"/>
        <end position="16"/>
    </location>
</feature>
<feature type="chain" id="PRO_5042236023" evidence="2">
    <location>
        <begin position="17"/>
        <end position="637"/>
    </location>
</feature>
<organism evidence="3 4">
    <name type="scientific">Mycena pura</name>
    <dbReference type="NCBI Taxonomy" id="153505"/>
    <lineage>
        <taxon>Eukaryota</taxon>
        <taxon>Fungi</taxon>
        <taxon>Dikarya</taxon>
        <taxon>Basidiomycota</taxon>
        <taxon>Agaricomycotina</taxon>
        <taxon>Agaricomycetes</taxon>
        <taxon>Agaricomycetidae</taxon>
        <taxon>Agaricales</taxon>
        <taxon>Marasmiineae</taxon>
        <taxon>Mycenaceae</taxon>
        <taxon>Mycena</taxon>
    </lineage>
</organism>
<sequence length="637" mass="70166">MHVLLVIIHIIALVFAVQRKEHSIIFSLDKQQSVSLICKTATTALGTIFYAMLIYLTQRLATTNTIYKYSLLTAIHDKSLAWTGIGSAFSTLYEQIKSPRPCFEILIICLYLATISGLHVTTSALISVESFKLSVSNKVQTRSIPEWSDTVDNSTLMYIGNTDLILPWINSLDDSMKLGLSNGSLYDVLEQAYPGSGLTDVSALGFNMTCGYIPDIVVQIIEAVSEMGIYSINVSSLTERVNLQLEVLGPNSLLIANAFPSGTLPADSIVLWTQNSVYDSNDASGLPVTLPHTNVTLQFLECSNTPVRQMGRVNASTRLLDPSSLYPTIYKRTSAWRAYQNMSSTGVLDQTSMLGGNYSATAVTAQVIYLHDIENALSNLVASIFWAGGNVHHSPLAILNQYGSVNSPSLSVGNATVKQVVSAARLDISLPAVSIGLAGSIILLVLIGWISFGINSSIICDWIWCLWDATRPIGMLQVKIWSRGPFDHLSNEPPTLATDLELKWGIQDRYLDVFQGFYPKPLNFIGAYRWILFGGYWSAGYILCTLRTPFAPRHNLTHHYRVESKLVKSTKVAGYPVSDNNPPLARLGLLQIIWVFEHHPELHEIVEQVDDPTDNNLRSAGLVNVCLADAFPSEERD</sequence>
<keyword evidence="4" id="KW-1185">Reference proteome</keyword>
<keyword evidence="1" id="KW-0472">Membrane</keyword>
<name>A0AAD6VB65_9AGAR</name>
<keyword evidence="1" id="KW-1133">Transmembrane helix</keyword>
<dbReference type="Proteomes" id="UP001219525">
    <property type="component" value="Unassembled WGS sequence"/>
</dbReference>
<dbReference type="AlphaFoldDB" id="A0AAD6VB65"/>
<accession>A0AAD6VB65</accession>
<feature type="transmembrane region" description="Helical" evidence="1">
    <location>
        <begin position="428"/>
        <end position="450"/>
    </location>
</feature>
<gene>
    <name evidence="3" type="ORF">GGX14DRAFT_399683</name>
</gene>
<evidence type="ECO:0000313" key="3">
    <source>
        <dbReference type="EMBL" id="KAJ7202112.1"/>
    </source>
</evidence>
<keyword evidence="1" id="KW-0812">Transmembrane</keyword>
<proteinExistence type="predicted"/>
<keyword evidence="2" id="KW-0732">Signal</keyword>
<dbReference type="EMBL" id="JARJCW010000056">
    <property type="protein sequence ID" value="KAJ7202112.1"/>
    <property type="molecule type" value="Genomic_DNA"/>
</dbReference>
<feature type="transmembrane region" description="Helical" evidence="1">
    <location>
        <begin position="40"/>
        <end position="57"/>
    </location>
</feature>
<evidence type="ECO:0000313" key="4">
    <source>
        <dbReference type="Proteomes" id="UP001219525"/>
    </source>
</evidence>
<reference evidence="3" key="1">
    <citation type="submission" date="2023-03" db="EMBL/GenBank/DDBJ databases">
        <title>Massive genome expansion in bonnet fungi (Mycena s.s.) driven by repeated elements and novel gene families across ecological guilds.</title>
        <authorList>
            <consortium name="Lawrence Berkeley National Laboratory"/>
            <person name="Harder C.B."/>
            <person name="Miyauchi S."/>
            <person name="Viragh M."/>
            <person name="Kuo A."/>
            <person name="Thoen E."/>
            <person name="Andreopoulos B."/>
            <person name="Lu D."/>
            <person name="Skrede I."/>
            <person name="Drula E."/>
            <person name="Henrissat B."/>
            <person name="Morin E."/>
            <person name="Kohler A."/>
            <person name="Barry K."/>
            <person name="LaButti K."/>
            <person name="Morin E."/>
            <person name="Salamov A."/>
            <person name="Lipzen A."/>
            <person name="Mereny Z."/>
            <person name="Hegedus B."/>
            <person name="Baldrian P."/>
            <person name="Stursova M."/>
            <person name="Weitz H."/>
            <person name="Taylor A."/>
            <person name="Grigoriev I.V."/>
            <person name="Nagy L.G."/>
            <person name="Martin F."/>
            <person name="Kauserud H."/>
        </authorList>
    </citation>
    <scope>NUCLEOTIDE SEQUENCE</scope>
    <source>
        <strain evidence="3">9144</strain>
    </source>
</reference>
<evidence type="ECO:0000256" key="2">
    <source>
        <dbReference type="SAM" id="SignalP"/>
    </source>
</evidence>